<organism evidence="2 3">
    <name type="scientific">Panagrellus redivivus</name>
    <name type="common">Microworm</name>
    <dbReference type="NCBI Taxonomy" id="6233"/>
    <lineage>
        <taxon>Eukaryota</taxon>
        <taxon>Metazoa</taxon>
        <taxon>Ecdysozoa</taxon>
        <taxon>Nematoda</taxon>
        <taxon>Chromadorea</taxon>
        <taxon>Rhabditida</taxon>
        <taxon>Tylenchina</taxon>
        <taxon>Panagrolaimomorpha</taxon>
        <taxon>Panagrolaimoidea</taxon>
        <taxon>Panagrolaimidae</taxon>
        <taxon>Panagrellus</taxon>
    </lineage>
</organism>
<dbReference type="Proteomes" id="UP000492821">
    <property type="component" value="Unassembled WGS sequence"/>
</dbReference>
<evidence type="ECO:0000313" key="3">
    <source>
        <dbReference type="WBParaSite" id="Pan_g18362.t1"/>
    </source>
</evidence>
<evidence type="ECO:0000313" key="2">
    <source>
        <dbReference type="Proteomes" id="UP000492821"/>
    </source>
</evidence>
<protein>
    <submittedName>
        <fullName evidence="3">Pre-mRNA-processing factor 39</fullName>
    </submittedName>
</protein>
<sequence>MDPTTTTAEERWNANISQYLFDADSDVDIVYDDEHGTETYERFVMFLEYNVAELFSDIRYHNDEVLLGLYVKNWKFFVGNIPDYVTLLKRLQEEWINVEREAGNGDVFDIEELCYRIGKSYYHNPIKAKLEWTLKDLNFYNQLNTEKTKHLMRQAKEVMKSFDKIDTYPLPSVTPQIPHEELMQKMEDFNHKYVHCYVVVPTDRRPTLSLIRIYQATASDPFWGKALEKSDSTEDLAEQMNGISIETKPGTSLGKESDKTPPPKQTSCRKSKKGS</sequence>
<name>A0A7E4VA46_PANRE</name>
<reference evidence="2" key="1">
    <citation type="journal article" date="2013" name="Genetics">
        <title>The draft genome and transcriptome of Panagrellus redivivus are shaped by the harsh demands of a free-living lifestyle.</title>
        <authorList>
            <person name="Srinivasan J."/>
            <person name="Dillman A.R."/>
            <person name="Macchietto M.G."/>
            <person name="Heikkinen L."/>
            <person name="Lakso M."/>
            <person name="Fracchia K.M."/>
            <person name="Antoshechkin I."/>
            <person name="Mortazavi A."/>
            <person name="Wong G."/>
            <person name="Sternberg P.W."/>
        </authorList>
    </citation>
    <scope>NUCLEOTIDE SEQUENCE [LARGE SCALE GENOMIC DNA]</scope>
    <source>
        <strain evidence="2">MT8872</strain>
    </source>
</reference>
<dbReference type="Gene3D" id="1.20.1310.10">
    <property type="entry name" value="Cullin Repeats"/>
    <property type="match status" value="1"/>
</dbReference>
<feature type="region of interest" description="Disordered" evidence="1">
    <location>
        <begin position="230"/>
        <end position="275"/>
    </location>
</feature>
<dbReference type="SUPFAM" id="SSF74788">
    <property type="entry name" value="Cullin repeat-like"/>
    <property type="match status" value="1"/>
</dbReference>
<proteinExistence type="predicted"/>
<accession>A0A7E4VA46</accession>
<dbReference type="WBParaSite" id="Pan_g18362.t1">
    <property type="protein sequence ID" value="Pan_g18362.t1"/>
    <property type="gene ID" value="Pan_g18362"/>
</dbReference>
<evidence type="ECO:0000256" key="1">
    <source>
        <dbReference type="SAM" id="MobiDB-lite"/>
    </source>
</evidence>
<reference evidence="3" key="2">
    <citation type="submission" date="2020-10" db="UniProtKB">
        <authorList>
            <consortium name="WormBaseParasite"/>
        </authorList>
    </citation>
    <scope>IDENTIFICATION</scope>
</reference>
<dbReference type="InterPro" id="IPR016159">
    <property type="entry name" value="Cullin_repeat-like_dom_sf"/>
</dbReference>
<dbReference type="AlphaFoldDB" id="A0A7E4VA46"/>
<keyword evidence="2" id="KW-1185">Reference proteome</keyword>